<dbReference type="PROSITE" id="PS01126">
    <property type="entry name" value="EF_TS_1"/>
    <property type="match status" value="1"/>
</dbReference>
<keyword evidence="3 6" id="KW-0251">Elongation factor</keyword>
<organism evidence="9 10">
    <name type="scientific">Frankia canadensis</name>
    <dbReference type="NCBI Taxonomy" id="1836972"/>
    <lineage>
        <taxon>Bacteria</taxon>
        <taxon>Bacillati</taxon>
        <taxon>Actinomycetota</taxon>
        <taxon>Actinomycetes</taxon>
        <taxon>Frankiales</taxon>
        <taxon>Frankiaceae</taxon>
        <taxon>Frankia</taxon>
    </lineage>
</organism>
<feature type="region of interest" description="Involved in Mg(2+) ion dislocation from EF-Tu" evidence="6">
    <location>
        <begin position="124"/>
        <end position="127"/>
    </location>
</feature>
<evidence type="ECO:0000256" key="4">
    <source>
        <dbReference type="ARBA" id="ARBA00022917"/>
    </source>
</evidence>
<name>A0A2I2L243_9ACTN</name>
<keyword evidence="10" id="KW-1185">Reference proteome</keyword>
<comment type="subcellular location">
    <subcellularLocation>
        <location evidence="6">Cytoplasm</location>
    </subcellularLocation>
</comment>
<feature type="region of interest" description="Disordered" evidence="7">
    <location>
        <begin position="1"/>
        <end position="39"/>
    </location>
</feature>
<evidence type="ECO:0000256" key="2">
    <source>
        <dbReference type="ARBA" id="ARBA00016956"/>
    </source>
</evidence>
<dbReference type="Gene3D" id="1.10.286.20">
    <property type="match status" value="1"/>
</dbReference>
<dbReference type="PANTHER" id="PTHR11741:SF0">
    <property type="entry name" value="ELONGATION FACTOR TS, MITOCHONDRIAL"/>
    <property type="match status" value="1"/>
</dbReference>
<accession>A0A2I2L243</accession>
<evidence type="ECO:0000259" key="8">
    <source>
        <dbReference type="Pfam" id="PF00889"/>
    </source>
</evidence>
<dbReference type="EMBL" id="FZMO01000557">
    <property type="protein sequence ID" value="SNQ51979.1"/>
    <property type="molecule type" value="Genomic_DNA"/>
</dbReference>
<dbReference type="CDD" id="cd14275">
    <property type="entry name" value="UBA_EF-Ts"/>
    <property type="match status" value="1"/>
</dbReference>
<evidence type="ECO:0000313" key="10">
    <source>
        <dbReference type="Proteomes" id="UP000234331"/>
    </source>
</evidence>
<reference evidence="9 10" key="1">
    <citation type="submission" date="2017-06" db="EMBL/GenBank/DDBJ databases">
        <authorList>
            <person name="Kim H.J."/>
            <person name="Triplett B.A."/>
        </authorList>
    </citation>
    <scope>NUCLEOTIDE SEQUENCE [LARGE SCALE GENOMIC DNA]</scope>
    <source>
        <strain evidence="9">FRACA_ARgP5</strain>
    </source>
</reference>
<evidence type="ECO:0000256" key="1">
    <source>
        <dbReference type="ARBA" id="ARBA00005532"/>
    </source>
</evidence>
<feature type="domain" description="Translation elongation factor EFTs/EF1B dimerisation" evidence="8">
    <location>
        <begin position="135"/>
        <end position="238"/>
    </location>
</feature>
<comment type="similarity">
    <text evidence="1 6">Belongs to the EF-Ts family.</text>
</comment>
<dbReference type="PANTHER" id="PTHR11741">
    <property type="entry name" value="ELONGATION FACTOR TS"/>
    <property type="match status" value="1"/>
</dbReference>
<evidence type="ECO:0000313" key="9">
    <source>
        <dbReference type="EMBL" id="SNQ51979.1"/>
    </source>
</evidence>
<feature type="compositionally biased region" description="Basic and acidic residues" evidence="7">
    <location>
        <begin position="24"/>
        <end position="37"/>
    </location>
</feature>
<evidence type="ECO:0000256" key="6">
    <source>
        <dbReference type="HAMAP-Rule" id="MF_00050"/>
    </source>
</evidence>
<keyword evidence="6" id="KW-0963">Cytoplasm</keyword>
<dbReference type="FunFam" id="1.10.8.10:FF:000001">
    <property type="entry name" value="Elongation factor Ts"/>
    <property type="match status" value="1"/>
</dbReference>
<dbReference type="FunFam" id="1.10.286.20:FF:000001">
    <property type="entry name" value="Elongation factor Ts"/>
    <property type="match status" value="1"/>
</dbReference>
<comment type="function">
    <text evidence="5 6">Associates with the EF-Tu.GDP complex and induces the exchange of GDP to GTP. It remains bound to the aminoacyl-tRNA.EF-Tu.GTP complex up to the GTP hydrolysis stage on the ribosome.</text>
</comment>
<keyword evidence="4 6" id="KW-0648">Protein biosynthesis</keyword>
<proteinExistence type="inferred from homology"/>
<evidence type="ECO:0000256" key="3">
    <source>
        <dbReference type="ARBA" id="ARBA00022768"/>
    </source>
</evidence>
<protein>
    <recommendedName>
        <fullName evidence="2 6">Elongation factor Ts</fullName>
        <shortName evidence="6">EF-Ts</shortName>
    </recommendedName>
</protein>
<dbReference type="InterPro" id="IPR001816">
    <property type="entry name" value="Transl_elong_EFTs/EF1B"/>
</dbReference>
<dbReference type="SUPFAM" id="SSF46934">
    <property type="entry name" value="UBA-like"/>
    <property type="match status" value="1"/>
</dbReference>
<dbReference type="InterPro" id="IPR018101">
    <property type="entry name" value="Transl_elong_Ts_CS"/>
</dbReference>
<dbReference type="HAMAP" id="MF_00050">
    <property type="entry name" value="EF_Ts"/>
    <property type="match status" value="1"/>
</dbReference>
<dbReference type="Gene3D" id="1.10.8.10">
    <property type="entry name" value="DNA helicase RuvA subunit, C-terminal domain"/>
    <property type="match status" value="1"/>
</dbReference>
<dbReference type="GO" id="GO:0003746">
    <property type="term" value="F:translation elongation factor activity"/>
    <property type="evidence" value="ECO:0007669"/>
    <property type="project" value="UniProtKB-UniRule"/>
</dbReference>
<gene>
    <name evidence="6 9" type="primary">tsf</name>
    <name evidence="9" type="ORF">FRACA_890007</name>
</gene>
<sequence length="241" mass="26254">MSVGGQRAGGEVAPRPAARHPHPGHREHSTHTDEKSTMADITAADIRKLRELTGAGMSDVKKALVDHDGDFEKAKAWLREKGKAQVAKRAARSAANGLVESYLHRSDPQLPPTLGVLVELRCETDFVAKTEDFKQLARDLAQHIAAADPLYVSADQVPNEVLEAERRIYEAAAREEGKPEPAIAKIVDGRVNGYLKASVLLDQPWVKDGKVTIGSLLDRAGASLGEKIEVGRFSRFNIRQA</sequence>
<dbReference type="AlphaFoldDB" id="A0A2I2L243"/>
<dbReference type="SUPFAM" id="SSF54713">
    <property type="entry name" value="Elongation factor Ts (EF-Ts), dimerisation domain"/>
    <property type="match status" value="1"/>
</dbReference>
<dbReference type="InterPro" id="IPR009060">
    <property type="entry name" value="UBA-like_sf"/>
</dbReference>
<dbReference type="Proteomes" id="UP000234331">
    <property type="component" value="Unassembled WGS sequence"/>
</dbReference>
<dbReference type="Gene3D" id="3.30.479.20">
    <property type="entry name" value="Elongation factor Ts, dimerisation domain"/>
    <property type="match status" value="1"/>
</dbReference>
<dbReference type="InterPro" id="IPR036402">
    <property type="entry name" value="EF-Ts_dimer_sf"/>
</dbReference>
<dbReference type="InterPro" id="IPR014039">
    <property type="entry name" value="Transl_elong_EFTs/EF1B_dimer"/>
</dbReference>
<dbReference type="Pfam" id="PF00889">
    <property type="entry name" value="EF_TS"/>
    <property type="match status" value="1"/>
</dbReference>
<evidence type="ECO:0000256" key="7">
    <source>
        <dbReference type="SAM" id="MobiDB-lite"/>
    </source>
</evidence>
<evidence type="ECO:0000256" key="5">
    <source>
        <dbReference type="ARBA" id="ARBA00025453"/>
    </source>
</evidence>
<dbReference type="GO" id="GO:0005737">
    <property type="term" value="C:cytoplasm"/>
    <property type="evidence" value="ECO:0007669"/>
    <property type="project" value="UniProtKB-SubCell"/>
</dbReference>